<dbReference type="PANTHER" id="PTHR24023:SF1112">
    <property type="entry name" value="COL_CUTICLE_N DOMAIN-CONTAINING PROTEIN-RELATED"/>
    <property type="match status" value="1"/>
</dbReference>
<dbReference type="InterPro" id="IPR015915">
    <property type="entry name" value="Kelch-typ_b-propeller"/>
</dbReference>
<dbReference type="InterPro" id="IPR050149">
    <property type="entry name" value="Collagen_superfamily"/>
</dbReference>
<accession>A0ABW4VPA3</accession>
<protein>
    <recommendedName>
        <fullName evidence="5">Collagen triple helix repeat-containing protein</fullName>
    </recommendedName>
</protein>
<evidence type="ECO:0000313" key="3">
    <source>
        <dbReference type="EMBL" id="MFD2035516.1"/>
    </source>
</evidence>
<gene>
    <name evidence="3" type="ORF">ACFSKL_11985</name>
</gene>
<name>A0ABW4VPA3_9BACT</name>
<evidence type="ECO:0000256" key="1">
    <source>
        <dbReference type="SAM" id="MobiDB-lite"/>
    </source>
</evidence>
<feature type="compositionally biased region" description="Polar residues" evidence="1">
    <location>
        <begin position="411"/>
        <end position="421"/>
    </location>
</feature>
<feature type="region of interest" description="Disordered" evidence="1">
    <location>
        <begin position="411"/>
        <end position="456"/>
    </location>
</feature>
<feature type="region of interest" description="Disordered" evidence="1">
    <location>
        <begin position="194"/>
        <end position="239"/>
    </location>
</feature>
<feature type="non-terminal residue" evidence="3">
    <location>
        <position position="551"/>
    </location>
</feature>
<comment type="caution">
    <text evidence="3">The sequence shown here is derived from an EMBL/GenBank/DDBJ whole genome shotgun (WGS) entry which is preliminary data.</text>
</comment>
<reference evidence="4" key="1">
    <citation type="journal article" date="2019" name="Int. J. Syst. Evol. Microbiol.">
        <title>The Global Catalogue of Microorganisms (GCM) 10K type strain sequencing project: providing services to taxonomists for standard genome sequencing and annotation.</title>
        <authorList>
            <consortium name="The Broad Institute Genomics Platform"/>
            <consortium name="The Broad Institute Genome Sequencing Center for Infectious Disease"/>
            <person name="Wu L."/>
            <person name="Ma J."/>
        </authorList>
    </citation>
    <scope>NUCLEOTIDE SEQUENCE [LARGE SCALE GENOMIC DNA]</scope>
    <source>
        <strain evidence="4">CGMCC 1.15180</strain>
    </source>
</reference>
<proteinExistence type="predicted"/>
<dbReference type="Gene3D" id="2.120.10.80">
    <property type="entry name" value="Kelch-type beta propeller"/>
    <property type="match status" value="1"/>
</dbReference>
<sequence>MKRILLLMLFAAIFIDASAQVGIGTTEPSHSSQLEIVASDKGILIPRVALTSVIDEATIQAGNVESLLVYNTTDNDLITPGYYYWYQDRWRRLAWTGAGVGSNNFVTYNPATNQFLYANGDGDMVLIDMGDLFEETLTTLVDNGDGTITYTNEANVPVTINMANGPAGIDGVGIASTTDNGDGTFTITYTDGSTFTTSDLTGPQGAQGEPGFSSESMPGESGAPGTPGEPGGPGEGVTIVHNADGVWVYDGTTNTWTNINGSQGPQGDPGFSSESMPGESGAPGTPGEPGGPGEGVTIVHNADGVWVYDGTTNTWTNINGPAGADGQDGIDGVGISSTTDNGDGTFTITYTDGSTFTTSDLTGPQGDPGFSSESMPGESGAPGSPGEPGGPGEGVTIVHNADGVWVYDGTTNTWTNINGPQGPQGDPGFSSESMPGESGAPGTPGEPGGPGEGVTIVHNADGVWVYDGTTNTWTNINGSQGPQGDPGFSSESMPGESGAPGTPGEPGGPGEGVTIVHNADGVWVYDETTNTWTNINGADGADGQDGIDGVG</sequence>
<feature type="compositionally biased region" description="Polar residues" evidence="1">
    <location>
        <begin position="471"/>
        <end position="482"/>
    </location>
</feature>
<evidence type="ECO:0000256" key="2">
    <source>
        <dbReference type="SAM" id="SignalP"/>
    </source>
</evidence>
<feature type="compositionally biased region" description="Polar residues" evidence="1">
    <location>
        <begin position="254"/>
        <end position="265"/>
    </location>
</feature>
<evidence type="ECO:0000313" key="4">
    <source>
        <dbReference type="Proteomes" id="UP001597361"/>
    </source>
</evidence>
<dbReference type="EMBL" id="JBHUHR010000035">
    <property type="protein sequence ID" value="MFD2035516.1"/>
    <property type="molecule type" value="Genomic_DNA"/>
</dbReference>
<dbReference type="Proteomes" id="UP001597361">
    <property type="component" value="Unassembled WGS sequence"/>
</dbReference>
<keyword evidence="2" id="KW-0732">Signal</keyword>
<dbReference type="PANTHER" id="PTHR24023">
    <property type="entry name" value="COLLAGEN ALPHA"/>
    <property type="match status" value="1"/>
</dbReference>
<keyword evidence="4" id="KW-1185">Reference proteome</keyword>
<feature type="compositionally biased region" description="Low complexity" evidence="1">
    <location>
        <begin position="371"/>
        <end position="384"/>
    </location>
</feature>
<organism evidence="3 4">
    <name type="scientific">Belliella marina</name>
    <dbReference type="NCBI Taxonomy" id="1644146"/>
    <lineage>
        <taxon>Bacteria</taxon>
        <taxon>Pseudomonadati</taxon>
        <taxon>Bacteroidota</taxon>
        <taxon>Cytophagia</taxon>
        <taxon>Cytophagales</taxon>
        <taxon>Cyclobacteriaceae</taxon>
        <taxon>Belliella</taxon>
    </lineage>
</organism>
<feature type="region of interest" description="Disordered" evidence="1">
    <location>
        <begin position="254"/>
        <end position="298"/>
    </location>
</feature>
<feature type="signal peptide" evidence="2">
    <location>
        <begin position="1"/>
        <end position="19"/>
    </location>
</feature>
<feature type="region of interest" description="Disordered" evidence="1">
    <location>
        <begin position="471"/>
        <end position="513"/>
    </location>
</feature>
<feature type="chain" id="PRO_5047227023" description="Collagen triple helix repeat-containing protein" evidence="2">
    <location>
        <begin position="20"/>
        <end position="551"/>
    </location>
</feature>
<evidence type="ECO:0008006" key="5">
    <source>
        <dbReference type="Google" id="ProtNLM"/>
    </source>
</evidence>
<feature type="region of interest" description="Disordered" evidence="1">
    <location>
        <begin position="354"/>
        <end position="397"/>
    </location>
</feature>